<dbReference type="Gene3D" id="3.30.1360.170">
    <property type="match status" value="2"/>
</dbReference>
<feature type="region of interest" description="Disordered" evidence="1">
    <location>
        <begin position="496"/>
        <end position="589"/>
    </location>
</feature>
<dbReference type="CDD" id="cd20175">
    <property type="entry name" value="ThyX"/>
    <property type="match status" value="2"/>
</dbReference>
<reference evidence="2" key="1">
    <citation type="submission" date="2019-03" db="EMBL/GenBank/DDBJ databases">
        <title>Lake Tanganyika Metagenome-Assembled Genomes (MAGs).</title>
        <authorList>
            <person name="Tran P."/>
        </authorList>
    </citation>
    <scope>NUCLEOTIDE SEQUENCE</scope>
    <source>
        <strain evidence="2">K_DeepCast_150m_m2_040</strain>
    </source>
</reference>
<name>A0A937XHF9_UNCW3</name>
<dbReference type="PROSITE" id="PS51331">
    <property type="entry name" value="THYX"/>
    <property type="match status" value="2"/>
</dbReference>
<evidence type="ECO:0000313" key="3">
    <source>
        <dbReference type="Proteomes" id="UP000779900"/>
    </source>
</evidence>
<dbReference type="EMBL" id="VGIR01000040">
    <property type="protein sequence ID" value="MBM3331701.1"/>
    <property type="molecule type" value="Genomic_DNA"/>
</dbReference>
<dbReference type="GO" id="GO:0070402">
    <property type="term" value="F:NADPH binding"/>
    <property type="evidence" value="ECO:0007669"/>
    <property type="project" value="TreeGrafter"/>
</dbReference>
<comment type="caution">
    <text evidence="2">The sequence shown here is derived from an EMBL/GenBank/DDBJ whole genome shotgun (WGS) entry which is preliminary data.</text>
</comment>
<dbReference type="PANTHER" id="PTHR34934">
    <property type="entry name" value="FLAVIN-DEPENDENT THYMIDYLATE SYNTHASE"/>
    <property type="match status" value="1"/>
</dbReference>
<gene>
    <name evidence="2" type="ORF">FJY68_07620</name>
</gene>
<dbReference type="GO" id="GO:0050660">
    <property type="term" value="F:flavin adenine dinucleotide binding"/>
    <property type="evidence" value="ECO:0007669"/>
    <property type="project" value="InterPro"/>
</dbReference>
<sequence>MKVVLAGFNIEYELMQALAKNHRVALTPEPISAAYARISRSSKPVEELRQAARQELEKARKSNVTIVFEMGHHSVAEHAVFNFDVSGVSRLAVEALEHHRLNSYMEKSQRYVALTDDFVVPEELKETEILDEFVAIVKLQNRYYHDLYSKLLAHFNAKHPEWKDEPNRAENAAKEDARYITGLAIETQLGMTANARNLELMLRNLSASDLAEVRALSGLLYDQAVAVAPSLILFPQPTDYERRTYVRIRDYAQTFMTPAFNRRPRNFIALAASDVALVDYTQNADNKLLATILHTVSHASHAECLSRVERQTLARKKEIFKLACQDLQAYDAVLREFEHLSLTFELVISASGYAQLKRHRLMTITTQPYDPKNGWTIPTSIAEIKEHKSFKEMLARTEDVFDHIAAISPSAAQYVLTNSHQRRVLMTVDARELYHISRLREDPAAQWDIRDIAARMMEQARHVMPLTLALASGKDSYARVYEELFGRPPAVTELRLPEARPLPVPPQPKPRKQPVEVEEDSPPETMSIADSPPPEAAPDAKTDPDGSARLAPSESVPISGKRARPKGARRAEGRRSKPDARSQKPRTKG</sequence>
<dbReference type="Pfam" id="PF02511">
    <property type="entry name" value="Thy1"/>
    <property type="match status" value="2"/>
</dbReference>
<dbReference type="Proteomes" id="UP000779900">
    <property type="component" value="Unassembled WGS sequence"/>
</dbReference>
<proteinExistence type="predicted"/>
<dbReference type="InterPro" id="IPR003669">
    <property type="entry name" value="Thymidylate_synthase_ThyX"/>
</dbReference>
<dbReference type="GO" id="GO:0050797">
    <property type="term" value="F:thymidylate synthase (FAD) activity"/>
    <property type="evidence" value="ECO:0007669"/>
    <property type="project" value="InterPro"/>
</dbReference>
<dbReference type="AlphaFoldDB" id="A0A937XHF9"/>
<dbReference type="PANTHER" id="PTHR34934:SF1">
    <property type="entry name" value="FLAVIN-DEPENDENT THYMIDYLATE SYNTHASE"/>
    <property type="match status" value="1"/>
</dbReference>
<dbReference type="GO" id="GO:0006231">
    <property type="term" value="P:dTMP biosynthetic process"/>
    <property type="evidence" value="ECO:0007669"/>
    <property type="project" value="InterPro"/>
</dbReference>
<dbReference type="SUPFAM" id="SSF69796">
    <property type="entry name" value="Thymidylate synthase-complementing protein Thy1"/>
    <property type="match status" value="2"/>
</dbReference>
<feature type="compositionally biased region" description="Basic and acidic residues" evidence="1">
    <location>
        <begin position="569"/>
        <end position="582"/>
    </location>
</feature>
<protein>
    <submittedName>
        <fullName evidence="2">FAD-dependent thymidylate synthase</fullName>
    </submittedName>
</protein>
<evidence type="ECO:0000313" key="2">
    <source>
        <dbReference type="EMBL" id="MBM3331701.1"/>
    </source>
</evidence>
<accession>A0A937XHF9</accession>
<dbReference type="InterPro" id="IPR036098">
    <property type="entry name" value="Thymidylate_synthase_ThyX_sf"/>
</dbReference>
<evidence type="ECO:0000256" key="1">
    <source>
        <dbReference type="SAM" id="MobiDB-lite"/>
    </source>
</evidence>
<organism evidence="2 3">
    <name type="scientific">candidate division WOR-3 bacterium</name>
    <dbReference type="NCBI Taxonomy" id="2052148"/>
    <lineage>
        <taxon>Bacteria</taxon>
        <taxon>Bacteria division WOR-3</taxon>
    </lineage>
</organism>
<dbReference type="GO" id="GO:0004799">
    <property type="term" value="F:thymidylate synthase activity"/>
    <property type="evidence" value="ECO:0007669"/>
    <property type="project" value="TreeGrafter"/>
</dbReference>